<protein>
    <recommendedName>
        <fullName evidence="3">TF-B3 domain-containing protein</fullName>
    </recommendedName>
</protein>
<dbReference type="AlphaFoldDB" id="A0A2P5YL69"/>
<sequence>MVLLLVDQADQKQLIVIFTESSKAPPELKVRDAGPVPLKFKRIKNGNKMILSGEHWWKLRSTYAIEDGYRITIESISNNDYKIVEVWKP</sequence>
<evidence type="ECO:0008006" key="3">
    <source>
        <dbReference type="Google" id="ProtNLM"/>
    </source>
</evidence>
<dbReference type="Proteomes" id="UP000239757">
    <property type="component" value="Unassembled WGS sequence"/>
</dbReference>
<gene>
    <name evidence="1" type="ORF">GOBAR_AA04171</name>
</gene>
<evidence type="ECO:0000313" key="2">
    <source>
        <dbReference type="Proteomes" id="UP000239757"/>
    </source>
</evidence>
<organism evidence="1 2">
    <name type="scientific">Gossypium barbadense</name>
    <name type="common">Sea Island cotton</name>
    <name type="synonym">Hibiscus barbadensis</name>
    <dbReference type="NCBI Taxonomy" id="3634"/>
    <lineage>
        <taxon>Eukaryota</taxon>
        <taxon>Viridiplantae</taxon>
        <taxon>Streptophyta</taxon>
        <taxon>Embryophyta</taxon>
        <taxon>Tracheophyta</taxon>
        <taxon>Spermatophyta</taxon>
        <taxon>Magnoliopsida</taxon>
        <taxon>eudicotyledons</taxon>
        <taxon>Gunneridae</taxon>
        <taxon>Pentapetalae</taxon>
        <taxon>rosids</taxon>
        <taxon>malvids</taxon>
        <taxon>Malvales</taxon>
        <taxon>Malvaceae</taxon>
        <taxon>Malvoideae</taxon>
        <taxon>Gossypium</taxon>
    </lineage>
</organism>
<accession>A0A2P5YL69</accession>
<name>A0A2P5YL69_GOSBA</name>
<evidence type="ECO:0000313" key="1">
    <source>
        <dbReference type="EMBL" id="PPS16350.1"/>
    </source>
</evidence>
<proteinExistence type="predicted"/>
<reference evidence="1 2" key="1">
    <citation type="submission" date="2015-01" db="EMBL/GenBank/DDBJ databases">
        <title>Genome of allotetraploid Gossypium barbadense reveals genomic plasticity and fiber elongation in cotton evolution.</title>
        <authorList>
            <person name="Chen X."/>
            <person name="Liu X."/>
            <person name="Zhao B."/>
            <person name="Zheng H."/>
            <person name="Hu Y."/>
            <person name="Lu G."/>
            <person name="Yang C."/>
            <person name="Chen J."/>
            <person name="Shan C."/>
            <person name="Zhang L."/>
            <person name="Zhou Y."/>
            <person name="Wang L."/>
            <person name="Guo W."/>
            <person name="Bai Y."/>
            <person name="Ruan J."/>
            <person name="Shangguan X."/>
            <person name="Mao Y."/>
            <person name="Jiang J."/>
            <person name="Zhu Y."/>
            <person name="Lei J."/>
            <person name="Kang H."/>
            <person name="Chen S."/>
            <person name="He X."/>
            <person name="Wang R."/>
            <person name="Wang Y."/>
            <person name="Chen J."/>
            <person name="Wang L."/>
            <person name="Yu S."/>
            <person name="Wang B."/>
            <person name="Wei J."/>
            <person name="Song S."/>
            <person name="Lu X."/>
            <person name="Gao Z."/>
            <person name="Gu W."/>
            <person name="Deng X."/>
            <person name="Ma D."/>
            <person name="Wang S."/>
            <person name="Liang W."/>
            <person name="Fang L."/>
            <person name="Cai C."/>
            <person name="Zhu X."/>
            <person name="Zhou B."/>
            <person name="Zhang Y."/>
            <person name="Chen Z."/>
            <person name="Xu S."/>
            <person name="Zhu R."/>
            <person name="Wang S."/>
            <person name="Zhang T."/>
            <person name="Zhao G."/>
        </authorList>
    </citation>
    <scope>NUCLEOTIDE SEQUENCE [LARGE SCALE GENOMIC DNA]</scope>
    <source>
        <strain evidence="2">cv. Xinhai21</strain>
        <tissue evidence="1">Leaf</tissue>
    </source>
</reference>
<dbReference type="EMBL" id="KZ663031">
    <property type="protein sequence ID" value="PPS16350.1"/>
    <property type="molecule type" value="Genomic_DNA"/>
</dbReference>